<name>A0A9Q0CY03_9POAL</name>
<sequence length="424" mass="47151">MEKRYLFGRRKRRDLVMMTLESVEEERERDMNKVMVPEIPIEPMKFLARSWSSSAAGLSKVLISGNRKRNFVVEKLPEMVVPETVMLAAAVSGDDWNGRPKRTCRSWNSPHHYHSIGDWFHYKDHYRKGNEKTKERARAEQAQLHAAISVAGVAAAVAAVASNTSADTETDTEKMNAAMSLATELLASHCIEMAELSGAHHEQVVAAVESAVDVRTPGDLMTLTAAAATALRGAATMKQRMNREGRNNAAVIPYEKSTCCSPDIWCKEGELLKRTRNGNLLSVIKQLLQCLMLGPLNFSILNNLNIYAGTLHRKRVSVYINKKSQVIVKLKSKLVGGAISKKRKGVVYGVYEDLPPWPGQERETGKGRCSFGLRTAQGLIEFQCENGNSKRKWVDGIQNLLKQVAAKGEFPDSLEHSFESLKLA</sequence>
<comment type="caution">
    <text evidence="3">The sequence shown here is derived from an EMBL/GenBank/DDBJ whole genome shotgun (WGS) entry which is preliminary data.</text>
</comment>
<keyword evidence="4" id="KW-1185">Reference proteome</keyword>
<organism evidence="3 4">
    <name type="scientific">Rhynchospora breviuscula</name>
    <dbReference type="NCBI Taxonomy" id="2022672"/>
    <lineage>
        <taxon>Eukaryota</taxon>
        <taxon>Viridiplantae</taxon>
        <taxon>Streptophyta</taxon>
        <taxon>Embryophyta</taxon>
        <taxon>Tracheophyta</taxon>
        <taxon>Spermatophyta</taxon>
        <taxon>Magnoliopsida</taxon>
        <taxon>Liliopsida</taxon>
        <taxon>Poales</taxon>
        <taxon>Cyperaceae</taxon>
        <taxon>Cyperoideae</taxon>
        <taxon>Rhynchosporeae</taxon>
        <taxon>Rhynchospora</taxon>
    </lineage>
</organism>
<protein>
    <recommendedName>
        <fullName evidence="5">PH domain-containing protein</fullName>
    </recommendedName>
</protein>
<feature type="domain" description="Pleckstrin-like plant" evidence="2">
    <location>
        <begin position="308"/>
        <end position="404"/>
    </location>
</feature>
<dbReference type="InterPro" id="IPR013666">
    <property type="entry name" value="PH_pln"/>
</dbReference>
<feature type="domain" description="VAN3-binding protein-like auxin canalisation" evidence="1">
    <location>
        <begin position="37"/>
        <end position="88"/>
    </location>
</feature>
<reference evidence="3" key="1">
    <citation type="journal article" date="2022" name="Cell">
        <title>Repeat-based holocentromeres influence genome architecture and karyotype evolution.</title>
        <authorList>
            <person name="Hofstatter P.G."/>
            <person name="Thangavel G."/>
            <person name="Lux T."/>
            <person name="Neumann P."/>
            <person name="Vondrak T."/>
            <person name="Novak P."/>
            <person name="Zhang M."/>
            <person name="Costa L."/>
            <person name="Castellani M."/>
            <person name="Scott A."/>
            <person name="Toegelov H."/>
            <person name="Fuchs J."/>
            <person name="Mata-Sucre Y."/>
            <person name="Dias Y."/>
            <person name="Vanzela A.L.L."/>
            <person name="Huettel B."/>
            <person name="Almeida C.C.S."/>
            <person name="Simkova H."/>
            <person name="Souza G."/>
            <person name="Pedrosa-Harand A."/>
            <person name="Macas J."/>
            <person name="Mayer K.F.X."/>
            <person name="Houben A."/>
            <person name="Marques A."/>
        </authorList>
    </citation>
    <scope>NUCLEOTIDE SEQUENCE</scope>
    <source>
        <strain evidence="3">RhyBre1mFocal</strain>
    </source>
</reference>
<dbReference type="Pfam" id="PF08458">
    <property type="entry name" value="PH_2"/>
    <property type="match status" value="1"/>
</dbReference>
<dbReference type="GO" id="GO:0009734">
    <property type="term" value="P:auxin-activated signaling pathway"/>
    <property type="evidence" value="ECO:0007669"/>
    <property type="project" value="TreeGrafter"/>
</dbReference>
<dbReference type="InterPro" id="IPR008546">
    <property type="entry name" value="VAN3-bd-like_auxin_canal"/>
</dbReference>
<evidence type="ECO:0000259" key="1">
    <source>
        <dbReference type="Pfam" id="PF05703"/>
    </source>
</evidence>
<dbReference type="OrthoDB" id="1897931at2759"/>
<dbReference type="PANTHER" id="PTHR31351">
    <property type="entry name" value="EXPRESSED PROTEIN"/>
    <property type="match status" value="1"/>
</dbReference>
<dbReference type="GO" id="GO:0010087">
    <property type="term" value="P:phloem or xylem histogenesis"/>
    <property type="evidence" value="ECO:0007669"/>
    <property type="project" value="TreeGrafter"/>
</dbReference>
<accession>A0A9Q0CY03</accession>
<proteinExistence type="predicted"/>
<dbReference type="PANTHER" id="PTHR31351:SF24">
    <property type="entry name" value="VAN3-BINDING PROTEIN-LIKE"/>
    <property type="match status" value="1"/>
</dbReference>
<dbReference type="AlphaFoldDB" id="A0A9Q0CY03"/>
<dbReference type="Pfam" id="PF05703">
    <property type="entry name" value="Auxin_canalis"/>
    <property type="match status" value="2"/>
</dbReference>
<evidence type="ECO:0008006" key="5">
    <source>
        <dbReference type="Google" id="ProtNLM"/>
    </source>
</evidence>
<feature type="domain" description="VAN3-binding protein-like auxin canalisation" evidence="1">
    <location>
        <begin position="109"/>
        <end position="257"/>
    </location>
</feature>
<dbReference type="Proteomes" id="UP001151287">
    <property type="component" value="Unassembled WGS sequence"/>
</dbReference>
<evidence type="ECO:0000259" key="2">
    <source>
        <dbReference type="Pfam" id="PF08458"/>
    </source>
</evidence>
<evidence type="ECO:0000313" key="4">
    <source>
        <dbReference type="Proteomes" id="UP001151287"/>
    </source>
</evidence>
<gene>
    <name evidence="3" type="ORF">LUZ63_002051</name>
</gene>
<dbReference type="InterPro" id="IPR040269">
    <property type="entry name" value="VAB"/>
</dbReference>
<dbReference type="GO" id="GO:0010305">
    <property type="term" value="P:leaf vascular tissue pattern formation"/>
    <property type="evidence" value="ECO:0007669"/>
    <property type="project" value="TreeGrafter"/>
</dbReference>
<dbReference type="EMBL" id="JAMQYH010000001">
    <property type="protein sequence ID" value="KAJ1702272.1"/>
    <property type="molecule type" value="Genomic_DNA"/>
</dbReference>
<evidence type="ECO:0000313" key="3">
    <source>
        <dbReference type="EMBL" id="KAJ1702272.1"/>
    </source>
</evidence>